<dbReference type="EMBL" id="UINC01201021">
    <property type="protein sequence ID" value="SVE20172.1"/>
    <property type="molecule type" value="Genomic_DNA"/>
</dbReference>
<feature type="compositionally biased region" description="Acidic residues" evidence="1">
    <location>
        <begin position="27"/>
        <end position="40"/>
    </location>
</feature>
<protein>
    <submittedName>
        <fullName evidence="2">Uncharacterized protein</fullName>
    </submittedName>
</protein>
<gene>
    <name evidence="2" type="ORF">METZ01_LOCUS473026</name>
</gene>
<sequence length="154" mass="17167">EIRKAAPTDEDIFGSIWHLDASPDPVNDIEEDAPDDPDEVHEDLREKLTLGGRNAWVNEVTGEISLSKNSPGDDWFSPISINTGFYDEYGESILVPSVLEGAIDWWTAIGNSESDITRVSKTKIIISGAGEYSKSWLRRCFFVKDQDGDLVISY</sequence>
<reference evidence="2" key="1">
    <citation type="submission" date="2018-05" db="EMBL/GenBank/DDBJ databases">
        <authorList>
            <person name="Lanie J.A."/>
            <person name="Ng W.-L."/>
            <person name="Kazmierczak K.M."/>
            <person name="Andrzejewski T.M."/>
            <person name="Davidsen T.M."/>
            <person name="Wayne K.J."/>
            <person name="Tettelin H."/>
            <person name="Glass J.I."/>
            <person name="Rusch D."/>
            <person name="Podicherti R."/>
            <person name="Tsui H.-C.T."/>
            <person name="Winkler M.E."/>
        </authorList>
    </citation>
    <scope>NUCLEOTIDE SEQUENCE</scope>
</reference>
<feature type="region of interest" description="Disordered" evidence="1">
    <location>
        <begin position="20"/>
        <end position="40"/>
    </location>
</feature>
<evidence type="ECO:0000256" key="1">
    <source>
        <dbReference type="SAM" id="MobiDB-lite"/>
    </source>
</evidence>
<name>A0A383BJU5_9ZZZZ</name>
<accession>A0A383BJU5</accession>
<feature type="non-terminal residue" evidence="2">
    <location>
        <position position="1"/>
    </location>
</feature>
<organism evidence="2">
    <name type="scientific">marine metagenome</name>
    <dbReference type="NCBI Taxonomy" id="408172"/>
    <lineage>
        <taxon>unclassified sequences</taxon>
        <taxon>metagenomes</taxon>
        <taxon>ecological metagenomes</taxon>
    </lineage>
</organism>
<dbReference type="AlphaFoldDB" id="A0A383BJU5"/>
<evidence type="ECO:0000313" key="2">
    <source>
        <dbReference type="EMBL" id="SVE20172.1"/>
    </source>
</evidence>
<proteinExistence type="predicted"/>